<feature type="transmembrane region" description="Helical" evidence="6">
    <location>
        <begin position="35"/>
        <end position="56"/>
    </location>
</feature>
<protein>
    <recommendedName>
        <fullName evidence="9">Polysaccharide biosynthesis protein</fullName>
    </recommendedName>
</protein>
<evidence type="ECO:0000256" key="4">
    <source>
        <dbReference type="ARBA" id="ARBA00022989"/>
    </source>
</evidence>
<dbReference type="Proteomes" id="UP000603317">
    <property type="component" value="Unassembled WGS sequence"/>
</dbReference>
<keyword evidence="4 6" id="KW-1133">Transmembrane helix</keyword>
<dbReference type="EMBL" id="BMID01000001">
    <property type="protein sequence ID" value="GGA11975.1"/>
    <property type="molecule type" value="Genomic_DNA"/>
</dbReference>
<evidence type="ECO:0000313" key="8">
    <source>
        <dbReference type="Proteomes" id="UP000603317"/>
    </source>
</evidence>
<dbReference type="InterPro" id="IPR050833">
    <property type="entry name" value="Poly_Biosynth_Transport"/>
</dbReference>
<feature type="transmembrane region" description="Helical" evidence="6">
    <location>
        <begin position="379"/>
        <end position="398"/>
    </location>
</feature>
<evidence type="ECO:0000256" key="5">
    <source>
        <dbReference type="ARBA" id="ARBA00023136"/>
    </source>
</evidence>
<organism evidence="7 8">
    <name type="scientific">Blastomonas marina</name>
    <dbReference type="NCBI Taxonomy" id="1867408"/>
    <lineage>
        <taxon>Bacteria</taxon>
        <taxon>Pseudomonadati</taxon>
        <taxon>Pseudomonadota</taxon>
        <taxon>Alphaproteobacteria</taxon>
        <taxon>Sphingomonadales</taxon>
        <taxon>Sphingomonadaceae</taxon>
        <taxon>Blastomonas</taxon>
    </lineage>
</organism>
<accession>A0ABQ1FHD7</accession>
<gene>
    <name evidence="7" type="ORF">GCM10010923_23340</name>
</gene>
<reference evidence="8" key="1">
    <citation type="journal article" date="2019" name="Int. J. Syst. Evol. Microbiol.">
        <title>The Global Catalogue of Microorganisms (GCM) 10K type strain sequencing project: providing services to taxonomists for standard genome sequencing and annotation.</title>
        <authorList>
            <consortium name="The Broad Institute Genomics Platform"/>
            <consortium name="The Broad Institute Genome Sequencing Center for Infectious Disease"/>
            <person name="Wu L."/>
            <person name="Ma J."/>
        </authorList>
    </citation>
    <scope>NUCLEOTIDE SEQUENCE [LARGE SCALE GENOMIC DNA]</scope>
    <source>
        <strain evidence="8">CGMCC 1.15297</strain>
    </source>
</reference>
<keyword evidence="2" id="KW-1003">Cell membrane</keyword>
<feature type="transmembrane region" description="Helical" evidence="6">
    <location>
        <begin position="137"/>
        <end position="156"/>
    </location>
</feature>
<feature type="transmembrane region" description="Helical" evidence="6">
    <location>
        <begin position="7"/>
        <end position="29"/>
    </location>
</feature>
<evidence type="ECO:0000256" key="1">
    <source>
        <dbReference type="ARBA" id="ARBA00004651"/>
    </source>
</evidence>
<evidence type="ECO:0000256" key="6">
    <source>
        <dbReference type="SAM" id="Phobius"/>
    </source>
</evidence>
<dbReference type="PANTHER" id="PTHR30250:SF11">
    <property type="entry name" value="O-ANTIGEN TRANSPORTER-RELATED"/>
    <property type="match status" value="1"/>
</dbReference>
<name>A0ABQ1FHD7_9SPHN</name>
<dbReference type="PANTHER" id="PTHR30250">
    <property type="entry name" value="PST FAMILY PREDICTED COLANIC ACID TRANSPORTER"/>
    <property type="match status" value="1"/>
</dbReference>
<comment type="caution">
    <text evidence="7">The sequence shown here is derived from an EMBL/GenBank/DDBJ whole genome shotgun (WGS) entry which is preliminary data.</text>
</comment>
<evidence type="ECO:0008006" key="9">
    <source>
        <dbReference type="Google" id="ProtNLM"/>
    </source>
</evidence>
<comment type="subcellular location">
    <subcellularLocation>
        <location evidence="1">Cell membrane</location>
        <topology evidence="1">Multi-pass membrane protein</topology>
    </subcellularLocation>
</comment>
<dbReference type="RefSeq" id="WP_188642856.1">
    <property type="nucleotide sequence ID" value="NZ_BMID01000001.1"/>
</dbReference>
<keyword evidence="8" id="KW-1185">Reference proteome</keyword>
<feature type="transmembrane region" description="Helical" evidence="6">
    <location>
        <begin position="281"/>
        <end position="301"/>
    </location>
</feature>
<feature type="transmembrane region" description="Helical" evidence="6">
    <location>
        <begin position="238"/>
        <end position="260"/>
    </location>
</feature>
<sequence>MMNTRTAFVAIGLAVNLFVLLRGVVFMTALDYEALGLIALVQSVILFTGMLHFGLLNGGYRLLCHAGPAYRQRIVNLAWALFAAIALAIALAALVALTQVDTALFRAAALLTAIGGICTLLRAWMINEMVAAGRLKAINIVNAISIAASLSVLPFLGIDPPLMAIISIVIQPVLFVAAALAARAVLWPTKLKYNRRLARLVFRAGFILFLTGLSVQLINQMERWYVGGELGLEQLGRLYLAFLFLTLFQMTPNLLEQVFLPGIVRARKAGNIPEVRREMRNLLLFNLGYGFATIIGLALLAEPILAWFLPSYIPDLRWVYLLAPGLIVFALSGPFAIVFNVVIDYTWYVVAYGLGTLATALGFGIALATGYTLGLDHVILLRDGVYLLMALVIGYGWWNLSARHREFRPLVRS</sequence>
<feature type="transmembrane region" description="Helical" evidence="6">
    <location>
        <begin position="77"/>
        <end position="97"/>
    </location>
</feature>
<evidence type="ECO:0000256" key="2">
    <source>
        <dbReference type="ARBA" id="ARBA00022475"/>
    </source>
</evidence>
<feature type="transmembrane region" description="Helical" evidence="6">
    <location>
        <begin position="103"/>
        <end position="125"/>
    </location>
</feature>
<keyword evidence="3 6" id="KW-0812">Transmembrane</keyword>
<evidence type="ECO:0000313" key="7">
    <source>
        <dbReference type="EMBL" id="GGA11975.1"/>
    </source>
</evidence>
<evidence type="ECO:0000256" key="3">
    <source>
        <dbReference type="ARBA" id="ARBA00022692"/>
    </source>
</evidence>
<proteinExistence type="predicted"/>
<feature type="transmembrane region" description="Helical" evidence="6">
    <location>
        <begin position="349"/>
        <end position="373"/>
    </location>
</feature>
<keyword evidence="5 6" id="KW-0472">Membrane</keyword>
<feature type="transmembrane region" description="Helical" evidence="6">
    <location>
        <begin position="200"/>
        <end position="218"/>
    </location>
</feature>
<feature type="transmembrane region" description="Helical" evidence="6">
    <location>
        <begin position="162"/>
        <end position="188"/>
    </location>
</feature>
<feature type="transmembrane region" description="Helical" evidence="6">
    <location>
        <begin position="321"/>
        <end position="342"/>
    </location>
</feature>